<evidence type="ECO:0000313" key="2">
    <source>
        <dbReference type="Proteomes" id="UP000000241"/>
    </source>
</evidence>
<protein>
    <submittedName>
        <fullName evidence="1">Gp47</fullName>
    </submittedName>
</protein>
<dbReference type="OrthoDB" id="34871at10239"/>
<gene>
    <name evidence="1" type="primary">47</name>
</gene>
<organism evidence="1 2">
    <name type="scientific">Synechococcus phage Syn5</name>
    <dbReference type="NCBI Taxonomy" id="2914003"/>
    <lineage>
        <taxon>Viruses</taxon>
        <taxon>Duplodnaviria</taxon>
        <taxon>Heunggongvirae</taxon>
        <taxon>Uroviricota</taxon>
        <taxon>Caudoviricetes</taxon>
        <taxon>Autographivirales</taxon>
        <taxon>Voetvirus</taxon>
        <taxon>Voetvirus syn5</taxon>
    </lineage>
</organism>
<dbReference type="GeneID" id="5220197"/>
<dbReference type="KEGG" id="vg:5220197"/>
<proteinExistence type="predicted"/>
<reference evidence="1 2" key="1">
    <citation type="journal article" date="2007" name="J. Mol. Biol.">
        <title>Genome sequence, structural proteins, and capsid organization of the cyanophage Syn5: a "horned" bacteriophage of marine synechococcus.</title>
        <authorList>
            <person name="Pope W.H."/>
            <person name="Weigele P.R."/>
            <person name="Chang J."/>
            <person name="Pedulla M.L."/>
            <person name="Ford M.E."/>
            <person name="Houtz J.M."/>
            <person name="Jiang W."/>
            <person name="Chiu W."/>
            <person name="Hatfull G.F."/>
            <person name="Hendrix R.W."/>
            <person name="King J."/>
        </authorList>
    </citation>
    <scope>NUCLEOTIDE SEQUENCE</scope>
</reference>
<accession>A4ZRC8</accession>
<evidence type="ECO:0000313" key="1">
    <source>
        <dbReference type="EMBL" id="ABP87954.1"/>
    </source>
</evidence>
<name>A4ZRC8_9CAUD</name>
<dbReference type="EMBL" id="EF372997">
    <property type="protein sequence ID" value="ABP87954.1"/>
    <property type="molecule type" value="Genomic_DNA"/>
</dbReference>
<keyword evidence="2" id="KW-1185">Reference proteome</keyword>
<dbReference type="RefSeq" id="YP_001285456.1">
    <property type="nucleotide sequence ID" value="NC_009531.1"/>
</dbReference>
<sequence>MPEYALGLMFSGLFAVCGLINRKIDLVERRQDHLELKIAETYVTKADLKDHFTLLLSSLDRLEDKVDAHVSEDKLRITKMQAKYNL</sequence>
<dbReference type="Proteomes" id="UP000000241">
    <property type="component" value="Segment"/>
</dbReference>